<dbReference type="EMBL" id="CP032509">
    <property type="protein sequence ID" value="AZN73812.1"/>
    <property type="molecule type" value="Genomic_DNA"/>
</dbReference>
<dbReference type="CDD" id="cd00118">
    <property type="entry name" value="LysM"/>
    <property type="match status" value="2"/>
</dbReference>
<feature type="region of interest" description="Disordered" evidence="2">
    <location>
        <begin position="305"/>
        <end position="356"/>
    </location>
</feature>
<evidence type="ECO:0000256" key="2">
    <source>
        <dbReference type="SAM" id="MobiDB-lite"/>
    </source>
</evidence>
<dbReference type="InterPro" id="IPR016047">
    <property type="entry name" value="M23ase_b-sheet_dom"/>
</dbReference>
<dbReference type="Pfam" id="PF01476">
    <property type="entry name" value="LysM"/>
    <property type="match status" value="2"/>
</dbReference>
<dbReference type="Pfam" id="PF01551">
    <property type="entry name" value="Peptidase_M23"/>
    <property type="match status" value="1"/>
</dbReference>
<dbReference type="CDD" id="cd12797">
    <property type="entry name" value="M23_peptidase"/>
    <property type="match status" value="1"/>
</dbReference>
<dbReference type="Gene3D" id="3.10.350.10">
    <property type="entry name" value="LysM domain"/>
    <property type="match status" value="2"/>
</dbReference>
<dbReference type="SMART" id="SM00257">
    <property type="entry name" value="LysM"/>
    <property type="match status" value="2"/>
</dbReference>
<dbReference type="OrthoDB" id="9795421at2"/>
<sequence>MRKTGPSKSAKSAGVIGAALLAVLLAGCSSESLRLGGLDNFTTATVPTPQENVGQGGMGQGMAAPQQAAASQPYPGDQSYSSGQYALAPTGGVQRSQLAPTSAAPMTPDTMTTATTPVATAPVIPPATASANRPRGWSTEGAPRVTVQPNETLFSISQRYSVPVEQIMQANGISDASQIRSGQQIVIPGYSRGGTVASAAPAQPAPAQLAAPAGQQMAAASSAVDPRLAERSLNEQAAQLTAPAASAPSAGGSTYTVKAGDTLSRISRETGVSVAALRQANNISGDNIRLGQTLNLGGAAAPQPATTAVAQAPAQQPRVDPQQTAAVTTAAAAPAAQPQQPAAPQQSYTPPAASEPAARIDDAVGNDVAAIAPEATGIGKLRWPVRGQVVTAFGAQDGSVRNDGIDISVPEGSEIKAAENGVVIYAGSGLKEYGNTVLVRHDNGLVTVYGHASELKVNRGDNVTRGQVIAASGMTGTATQPKVHFEVRENATPVDPTRFLD</sequence>
<gene>
    <name evidence="4" type="ORF">D5400_13710</name>
</gene>
<name>A0A3S9BA65_9HYPH</name>
<dbReference type="SUPFAM" id="SSF54106">
    <property type="entry name" value="LysM domain"/>
    <property type="match status" value="1"/>
</dbReference>
<dbReference type="InterPro" id="IPR011055">
    <property type="entry name" value="Dup_hybrid_motif"/>
</dbReference>
<feature type="compositionally biased region" description="Low complexity" evidence="2">
    <location>
        <begin position="99"/>
        <end position="131"/>
    </location>
</feature>
<dbReference type="InterPro" id="IPR050570">
    <property type="entry name" value="Cell_wall_metabolism_enzyme"/>
</dbReference>
<dbReference type="SUPFAM" id="SSF51261">
    <property type="entry name" value="Duplicated hybrid motif"/>
    <property type="match status" value="1"/>
</dbReference>
<feature type="compositionally biased region" description="Low complexity" evidence="2">
    <location>
        <begin position="61"/>
        <end position="73"/>
    </location>
</feature>
<evidence type="ECO:0000313" key="4">
    <source>
        <dbReference type="EMBL" id="AZN73812.1"/>
    </source>
</evidence>
<dbReference type="KEGG" id="abaw:D5400_13710"/>
<dbReference type="PROSITE" id="PS51257">
    <property type="entry name" value="PROKAR_LIPOPROTEIN"/>
    <property type="match status" value="1"/>
</dbReference>
<dbReference type="GO" id="GO:0004222">
    <property type="term" value="F:metalloendopeptidase activity"/>
    <property type="evidence" value="ECO:0007669"/>
    <property type="project" value="TreeGrafter"/>
</dbReference>
<keyword evidence="5" id="KW-1185">Reference proteome</keyword>
<protein>
    <submittedName>
        <fullName evidence="4">LysM peptidoglycan-binding domain-containing protein</fullName>
    </submittedName>
</protein>
<dbReference type="Gene3D" id="2.70.70.10">
    <property type="entry name" value="Glucose Permease (Domain IIA)"/>
    <property type="match status" value="1"/>
</dbReference>
<dbReference type="PANTHER" id="PTHR21666:SF263">
    <property type="entry name" value="MUREIN HYDROLASE ACTIVATOR NLPD"/>
    <property type="match status" value="1"/>
</dbReference>
<dbReference type="PROSITE" id="PS51782">
    <property type="entry name" value="LYSM"/>
    <property type="match status" value="2"/>
</dbReference>
<feature type="region of interest" description="Disordered" evidence="2">
    <location>
        <begin position="48"/>
        <end position="144"/>
    </location>
</feature>
<comment type="similarity">
    <text evidence="1">Belongs to the E.coli NlpD/Haemophilus LppB family.</text>
</comment>
<dbReference type="AlphaFoldDB" id="A0A3S9BA65"/>
<feature type="domain" description="LysM" evidence="3">
    <location>
        <begin position="143"/>
        <end position="187"/>
    </location>
</feature>
<evidence type="ECO:0000256" key="1">
    <source>
        <dbReference type="ARBA" id="ARBA00038420"/>
    </source>
</evidence>
<dbReference type="Proteomes" id="UP000268192">
    <property type="component" value="Chromosome"/>
</dbReference>
<dbReference type="RefSeq" id="WP_126010512.1">
    <property type="nucleotide sequence ID" value="NZ_CP032509.1"/>
</dbReference>
<evidence type="ECO:0000313" key="5">
    <source>
        <dbReference type="Proteomes" id="UP000268192"/>
    </source>
</evidence>
<dbReference type="PANTHER" id="PTHR21666">
    <property type="entry name" value="PEPTIDASE-RELATED"/>
    <property type="match status" value="1"/>
</dbReference>
<evidence type="ECO:0000259" key="3">
    <source>
        <dbReference type="PROSITE" id="PS51782"/>
    </source>
</evidence>
<dbReference type="InterPro" id="IPR036779">
    <property type="entry name" value="LysM_dom_sf"/>
</dbReference>
<feature type="domain" description="LysM" evidence="3">
    <location>
        <begin position="253"/>
        <end position="296"/>
    </location>
</feature>
<dbReference type="InterPro" id="IPR018392">
    <property type="entry name" value="LysM"/>
</dbReference>
<organism evidence="4 5">
    <name type="scientific">Georhizobium profundi</name>
    <dbReference type="NCBI Taxonomy" id="2341112"/>
    <lineage>
        <taxon>Bacteria</taxon>
        <taxon>Pseudomonadati</taxon>
        <taxon>Pseudomonadota</taxon>
        <taxon>Alphaproteobacteria</taxon>
        <taxon>Hyphomicrobiales</taxon>
        <taxon>Rhizobiaceae</taxon>
        <taxon>Georhizobium</taxon>
    </lineage>
</organism>
<feature type="compositionally biased region" description="Low complexity" evidence="2">
    <location>
        <begin position="305"/>
        <end position="352"/>
    </location>
</feature>
<accession>A0A3S9BA65</accession>
<proteinExistence type="inferred from homology"/>
<reference evidence="4 5" key="1">
    <citation type="submission" date="2018-09" db="EMBL/GenBank/DDBJ databases">
        <title>Marinorhizobium profundi gen. nov., sp. nov., isolated from a deep-sea sediment sample from the New Britain Trench and proposal of Marinorhizobiaceae fam. nov. in the order Rhizobiales of the class Alphaproteobacteria.</title>
        <authorList>
            <person name="Cao J."/>
        </authorList>
    </citation>
    <scope>NUCLEOTIDE SEQUENCE [LARGE SCALE GENOMIC DNA]</scope>
    <source>
        <strain evidence="4 5">WS11</strain>
    </source>
</reference>